<proteinExistence type="predicted"/>
<evidence type="ECO:0000313" key="2">
    <source>
        <dbReference type="EMBL" id="SDR23619.1"/>
    </source>
</evidence>
<evidence type="ECO:0000256" key="1">
    <source>
        <dbReference type="SAM" id="MobiDB-lite"/>
    </source>
</evidence>
<organism evidence="2 3">
    <name type="scientific">Thermostaphylospora chromogena</name>
    <dbReference type="NCBI Taxonomy" id="35622"/>
    <lineage>
        <taxon>Bacteria</taxon>
        <taxon>Bacillati</taxon>
        <taxon>Actinomycetota</taxon>
        <taxon>Actinomycetes</taxon>
        <taxon>Streptosporangiales</taxon>
        <taxon>Thermomonosporaceae</taxon>
        <taxon>Thermostaphylospora</taxon>
    </lineage>
</organism>
<dbReference type="STRING" id="35622.SAMN04489764_4327"/>
<reference evidence="2 3" key="1">
    <citation type="submission" date="2016-10" db="EMBL/GenBank/DDBJ databases">
        <authorList>
            <person name="de Groot N.N."/>
        </authorList>
    </citation>
    <scope>NUCLEOTIDE SEQUENCE [LARGE SCALE GENOMIC DNA]</scope>
    <source>
        <strain evidence="2 3">DSM 43794</strain>
    </source>
</reference>
<evidence type="ECO:0008006" key="4">
    <source>
        <dbReference type="Google" id="ProtNLM"/>
    </source>
</evidence>
<sequence>MTRMENGSGVSTDPEQTRLVLTAHPLQRVGAYALAVLGKASSPEHLSPEGFERAVETMSADAVAAALVRDTKIDAGFWLKCSRSFFPNSKMNHHGNSKKSDAVIRDAVREWRRMPSTRPNAECVLCGRPAVGFFGKRDVPLAERETYRNSTPRGHAGMALCWPCLCSFYALPYGCRLTGGPSIALHSWDEKFMARTLSRRVERNLQLIALGAAEKKRPAAWEVLALHALRLHEDRLTAGVDLLIFSNDNRAPMLEIQSMEQPVAEWLRRSARPPRRRGFPALLRAHATPVKPGVAELAQNAFRSPERIAGACARYLRACLNRGVIHPDAADLAGLCLSFVTEVMHVNQSEIDEINAVGAQVAAWLRAENSAGALRAFNATLKNPKEMRYWLRRRTIDTLLDPNAAVEGPLITERQFRLLFDPEVEQAWLHRELLVVSVVQRLHELGFKPEDGAEVAAEMAEEEQDHPEDSAFLDGEES</sequence>
<evidence type="ECO:0000313" key="3">
    <source>
        <dbReference type="Proteomes" id="UP000217103"/>
    </source>
</evidence>
<dbReference type="EMBL" id="FNKK01000002">
    <property type="protein sequence ID" value="SDR23619.1"/>
    <property type="molecule type" value="Genomic_DNA"/>
</dbReference>
<dbReference type="Proteomes" id="UP000217103">
    <property type="component" value="Unassembled WGS sequence"/>
</dbReference>
<keyword evidence="3" id="KW-1185">Reference proteome</keyword>
<feature type="region of interest" description="Disordered" evidence="1">
    <location>
        <begin position="455"/>
        <end position="478"/>
    </location>
</feature>
<protein>
    <recommendedName>
        <fullName evidence="4">CRISPR-associated protein Cst1</fullName>
    </recommendedName>
</protein>
<gene>
    <name evidence="2" type="ORF">SAMN04489764_4327</name>
</gene>
<name>A0A1H1HE44_9ACTN</name>
<dbReference type="AlphaFoldDB" id="A0A1H1HE44"/>
<accession>A0A1H1HE44</accession>